<dbReference type="Proteomes" id="UP000716446">
    <property type="component" value="Unassembled WGS sequence"/>
</dbReference>
<comment type="caution">
    <text evidence="2">The sequence shown here is derived from an EMBL/GenBank/DDBJ whole genome shotgun (WGS) entry which is preliminary data.</text>
</comment>
<evidence type="ECO:0000313" key="3">
    <source>
        <dbReference type="Proteomes" id="UP000716446"/>
    </source>
</evidence>
<dbReference type="InterPro" id="IPR001810">
    <property type="entry name" value="F-box_dom"/>
</dbReference>
<accession>A0A9N8JME8</accession>
<organism evidence="2 3">
    <name type="scientific">Aureobasidium vineae</name>
    <dbReference type="NCBI Taxonomy" id="2773715"/>
    <lineage>
        <taxon>Eukaryota</taxon>
        <taxon>Fungi</taxon>
        <taxon>Dikarya</taxon>
        <taxon>Ascomycota</taxon>
        <taxon>Pezizomycotina</taxon>
        <taxon>Dothideomycetes</taxon>
        <taxon>Dothideomycetidae</taxon>
        <taxon>Dothideales</taxon>
        <taxon>Saccotheciaceae</taxon>
        <taxon>Aureobasidium</taxon>
    </lineage>
</organism>
<evidence type="ECO:0000313" key="2">
    <source>
        <dbReference type="EMBL" id="CAD0090006.1"/>
    </source>
</evidence>
<feature type="domain" description="F-box" evidence="1">
    <location>
        <begin position="78"/>
        <end position="127"/>
    </location>
</feature>
<dbReference type="AlphaFoldDB" id="A0A9N8JME8"/>
<sequence>MNPPTLLIHQFFHQNHQKADYVAYASVLAQHHNISKPSSFLLITTTTFSLRHTSGRRPMDGSAPLADPNAMASLIPPKPTLSALPPELLDRIFWLVDRPDLVNLRFVPKSICAIANRPFAVRNFSNRSHVITKHSIETLLAISAHETFGAYIRAMVFNPARKILKFLDPDFDEEENTVVDNPFVDSGEFSDLMQQILANTRRFSPSMTIGLPGYGRFLCRGDRFYLVYRDGEETFEIHGDNVCEELEELTCYVAAAETQKIQKFIRDGLVDDDLVGLFDQA</sequence>
<gene>
    <name evidence="2" type="ORF">AWRI4619_LOCUS6077</name>
</gene>
<proteinExistence type="predicted"/>
<dbReference type="EMBL" id="CAIJEN010000008">
    <property type="protein sequence ID" value="CAD0090006.1"/>
    <property type="molecule type" value="Genomic_DNA"/>
</dbReference>
<dbReference type="SUPFAM" id="SSF81383">
    <property type="entry name" value="F-box domain"/>
    <property type="match status" value="1"/>
</dbReference>
<dbReference type="InterPro" id="IPR036047">
    <property type="entry name" value="F-box-like_dom_sf"/>
</dbReference>
<dbReference type="PROSITE" id="PS50181">
    <property type="entry name" value="FBOX"/>
    <property type="match status" value="1"/>
</dbReference>
<dbReference type="CDD" id="cd09917">
    <property type="entry name" value="F-box_SF"/>
    <property type="match status" value="1"/>
</dbReference>
<evidence type="ECO:0000259" key="1">
    <source>
        <dbReference type="PROSITE" id="PS50181"/>
    </source>
</evidence>
<reference evidence="2" key="1">
    <citation type="submission" date="2020-06" db="EMBL/GenBank/DDBJ databases">
        <authorList>
            <person name="Onetto C."/>
        </authorList>
    </citation>
    <scope>NUCLEOTIDE SEQUENCE</scope>
</reference>
<keyword evidence="3" id="KW-1185">Reference proteome</keyword>
<protein>
    <recommendedName>
        <fullName evidence="1">F-box domain-containing protein</fullName>
    </recommendedName>
</protein>
<name>A0A9N8JME8_9PEZI</name>